<reference evidence="1 2" key="1">
    <citation type="submission" date="2019-12" db="EMBL/GenBank/DDBJ databases">
        <authorList>
            <person name="Alioto T."/>
            <person name="Alioto T."/>
            <person name="Gomez Garrido J."/>
        </authorList>
    </citation>
    <scope>NUCLEOTIDE SEQUENCE [LARGE SCALE GENOMIC DNA]</scope>
</reference>
<name>A0A8S0S147_OLEEU</name>
<accession>A0A8S0S147</accession>
<comment type="caution">
    <text evidence="1">The sequence shown here is derived from an EMBL/GenBank/DDBJ whole genome shotgun (WGS) entry which is preliminary data.</text>
</comment>
<dbReference type="AlphaFoldDB" id="A0A8S0S147"/>
<dbReference type="Gramene" id="OE9A017151T1">
    <property type="protein sequence ID" value="OE9A017151C1"/>
    <property type="gene ID" value="OE9A017151"/>
</dbReference>
<dbReference type="EMBL" id="CACTIH010003812">
    <property type="protein sequence ID" value="CAA2985523.1"/>
    <property type="molecule type" value="Genomic_DNA"/>
</dbReference>
<sequence>MAHGMQAMPRDVDKFLGQGRSLIYRHFWVRSVGHVREESWLRPECNMISRLFLGHAVQDISRMQPNFQVVSRTQCAGHVWDASGPWQGRSLIFKHFWEVSGHGVQGMSRHGVQALFGSHPGHGRVIAYFPGFFRQFLGHGVQAMSMTRSYLGYVLATIGTQVMSGTHPGYGRDAAKFSGIFGQFMGHGEHDMSKMQPDFQSFLVSGQGVQAMFGKSPGRVLPGISRQFLGDGVQAISRMRPYQGRVRATTGMQPNFQAISGHDVQCMSGYGVQTLFGTCPDCGRVVAYFSGIFRQFLGQCASHVHDAVGVGLIFKHFSTFLVNGGQVITETPPYTAGT</sequence>
<dbReference type="Proteomes" id="UP000594638">
    <property type="component" value="Unassembled WGS sequence"/>
</dbReference>
<proteinExistence type="predicted"/>
<evidence type="ECO:0000313" key="2">
    <source>
        <dbReference type="Proteomes" id="UP000594638"/>
    </source>
</evidence>
<evidence type="ECO:0000313" key="1">
    <source>
        <dbReference type="EMBL" id="CAA2985523.1"/>
    </source>
</evidence>
<organism evidence="1 2">
    <name type="scientific">Olea europaea subsp. europaea</name>
    <dbReference type="NCBI Taxonomy" id="158383"/>
    <lineage>
        <taxon>Eukaryota</taxon>
        <taxon>Viridiplantae</taxon>
        <taxon>Streptophyta</taxon>
        <taxon>Embryophyta</taxon>
        <taxon>Tracheophyta</taxon>
        <taxon>Spermatophyta</taxon>
        <taxon>Magnoliopsida</taxon>
        <taxon>eudicotyledons</taxon>
        <taxon>Gunneridae</taxon>
        <taxon>Pentapetalae</taxon>
        <taxon>asterids</taxon>
        <taxon>lamiids</taxon>
        <taxon>Lamiales</taxon>
        <taxon>Oleaceae</taxon>
        <taxon>Oleeae</taxon>
        <taxon>Olea</taxon>
    </lineage>
</organism>
<gene>
    <name evidence="1" type="ORF">OLEA9_A017151</name>
</gene>
<protein>
    <submittedName>
        <fullName evidence="1">Uncharacterized protein</fullName>
    </submittedName>
</protein>
<keyword evidence="2" id="KW-1185">Reference proteome</keyword>